<organism evidence="10 11">
    <name type="scientific">Candidatus Coxiella mudrowiae</name>
    <dbReference type="NCBI Taxonomy" id="2054173"/>
    <lineage>
        <taxon>Bacteria</taxon>
        <taxon>Pseudomonadati</taxon>
        <taxon>Pseudomonadota</taxon>
        <taxon>Gammaproteobacteria</taxon>
        <taxon>Legionellales</taxon>
        <taxon>Coxiellaceae</taxon>
        <taxon>Coxiella</taxon>
    </lineage>
</organism>
<keyword evidence="6" id="KW-0411">Iron-sulfur</keyword>
<dbReference type="Gene3D" id="3.40.30.10">
    <property type="entry name" value="Glutaredoxin"/>
    <property type="match status" value="1"/>
</dbReference>
<reference evidence="10 11" key="1">
    <citation type="journal article" date="2015" name="Genome Biol. Evol.">
        <title>Distinctive Genome Reduction Rates Revealed by Genomic Analyses of Two Coxiella-Like Endosymbionts in Ticks.</title>
        <authorList>
            <person name="Gottlieb Y."/>
            <person name="Lalzar I."/>
            <person name="Klasson L."/>
        </authorList>
    </citation>
    <scope>NUCLEOTIDE SEQUENCE [LARGE SCALE GENOMIC DNA]</scope>
    <source>
        <strain evidence="10 11">CRt</strain>
    </source>
</reference>
<comment type="similarity">
    <text evidence="1">Belongs to the complex I 24 kDa subunit family.</text>
</comment>
<evidence type="ECO:0000256" key="7">
    <source>
        <dbReference type="ARBA" id="ARBA00031580"/>
    </source>
</evidence>
<dbReference type="InterPro" id="IPR041921">
    <property type="entry name" value="NuoE_N"/>
</dbReference>
<evidence type="ECO:0000256" key="5">
    <source>
        <dbReference type="ARBA" id="ARBA00023004"/>
    </source>
</evidence>
<dbReference type="InterPro" id="IPR002023">
    <property type="entry name" value="NuoE-like"/>
</dbReference>
<comment type="cofactor">
    <cofactor evidence="9">
        <name>[2Fe-2S] cluster</name>
        <dbReference type="ChEBI" id="CHEBI:190135"/>
    </cofactor>
</comment>
<dbReference type="NCBIfam" id="TIGR01958">
    <property type="entry name" value="nuoE_fam"/>
    <property type="match status" value="1"/>
</dbReference>
<evidence type="ECO:0000313" key="11">
    <source>
        <dbReference type="Proteomes" id="UP000063965"/>
    </source>
</evidence>
<evidence type="ECO:0000256" key="8">
    <source>
        <dbReference type="ARBA" id="ARBA00032788"/>
    </source>
</evidence>
<dbReference type="PANTHER" id="PTHR10371">
    <property type="entry name" value="NADH DEHYDROGENASE UBIQUINONE FLAVOPROTEIN 2, MITOCHONDRIAL"/>
    <property type="match status" value="1"/>
</dbReference>
<evidence type="ECO:0000313" key="10">
    <source>
        <dbReference type="EMBL" id="AKQ33328.1"/>
    </source>
</evidence>
<dbReference type="RefSeq" id="WP_048874984.1">
    <property type="nucleotide sequence ID" value="NZ_CP011126.1"/>
</dbReference>
<dbReference type="Proteomes" id="UP000063965">
    <property type="component" value="Chromosome"/>
</dbReference>
<protein>
    <recommendedName>
        <fullName evidence="2">NADH-quinone oxidoreductase subunit E</fullName>
    </recommendedName>
    <alternativeName>
        <fullName evidence="7">NADH dehydrogenase I subunit E</fullName>
    </alternativeName>
    <alternativeName>
        <fullName evidence="8">NDH-1 subunit E</fullName>
    </alternativeName>
</protein>
<evidence type="ECO:0000256" key="1">
    <source>
        <dbReference type="ARBA" id="ARBA00010643"/>
    </source>
</evidence>
<evidence type="ECO:0000256" key="3">
    <source>
        <dbReference type="ARBA" id="ARBA00022714"/>
    </source>
</evidence>
<evidence type="ECO:0000256" key="6">
    <source>
        <dbReference type="ARBA" id="ARBA00023014"/>
    </source>
</evidence>
<accession>A0ABM5UTQ0</accession>
<keyword evidence="11" id="KW-1185">Reference proteome</keyword>
<dbReference type="InterPro" id="IPR042128">
    <property type="entry name" value="NuoE_dom"/>
</dbReference>
<dbReference type="Gene3D" id="1.10.10.1590">
    <property type="entry name" value="NADH-quinone oxidoreductase subunit E"/>
    <property type="match status" value="1"/>
</dbReference>
<sequence length="175" mass="19525">MKKEINSSIVISDEVAKEIDRWLVKYPSDQKRSAIIPALLFVQKQNGGWLSEAAINAVADYLELSRVWAYEVATFYDMYNLKPIGKHKIGICQNVSCFLRGSDEIVAGVKKRLGIDFNETTPDGLFTLKSVECMAACGGAPMCQIDDHKSYENLTPEKMLAIIDKLEQESKTNAS</sequence>
<evidence type="ECO:0000256" key="9">
    <source>
        <dbReference type="ARBA" id="ARBA00034078"/>
    </source>
</evidence>
<dbReference type="SUPFAM" id="SSF52833">
    <property type="entry name" value="Thioredoxin-like"/>
    <property type="match status" value="1"/>
</dbReference>
<keyword evidence="5" id="KW-0408">Iron</keyword>
<evidence type="ECO:0000256" key="2">
    <source>
        <dbReference type="ARBA" id="ARBA00019898"/>
    </source>
</evidence>
<keyword evidence="4" id="KW-0479">Metal-binding</keyword>
<dbReference type="Pfam" id="PF01257">
    <property type="entry name" value="2Fe-2S_thioredx"/>
    <property type="match status" value="1"/>
</dbReference>
<dbReference type="PIRSF" id="PIRSF000216">
    <property type="entry name" value="NADH_DH_24kDa"/>
    <property type="match status" value="1"/>
</dbReference>
<gene>
    <name evidence="10" type="primary">nuoE</name>
    <name evidence="10" type="ORF">CleRT_03640</name>
</gene>
<dbReference type="PROSITE" id="PS01099">
    <property type="entry name" value="COMPLEX1_24K"/>
    <property type="match status" value="1"/>
</dbReference>
<dbReference type="InterPro" id="IPR036249">
    <property type="entry name" value="Thioredoxin-like_sf"/>
</dbReference>
<keyword evidence="3" id="KW-0001">2Fe-2S</keyword>
<name>A0ABM5UTQ0_9COXI</name>
<evidence type="ECO:0000256" key="4">
    <source>
        <dbReference type="ARBA" id="ARBA00022723"/>
    </source>
</evidence>
<dbReference type="PANTHER" id="PTHR10371:SF3">
    <property type="entry name" value="NADH DEHYDROGENASE [UBIQUINONE] FLAVOPROTEIN 2, MITOCHONDRIAL"/>
    <property type="match status" value="1"/>
</dbReference>
<dbReference type="CDD" id="cd03064">
    <property type="entry name" value="TRX_Fd_NuoE"/>
    <property type="match status" value="1"/>
</dbReference>
<dbReference type="EMBL" id="CP011126">
    <property type="protein sequence ID" value="AKQ33328.1"/>
    <property type="molecule type" value="Genomic_DNA"/>
</dbReference>
<proteinExistence type="inferred from homology"/>